<feature type="region of interest" description="Disordered" evidence="1">
    <location>
        <begin position="47"/>
        <end position="70"/>
    </location>
</feature>
<keyword evidence="3" id="KW-1185">Reference proteome</keyword>
<protein>
    <submittedName>
        <fullName evidence="2">Uncharacterized protein</fullName>
    </submittedName>
</protein>
<evidence type="ECO:0000256" key="1">
    <source>
        <dbReference type="SAM" id="MobiDB-lite"/>
    </source>
</evidence>
<dbReference type="EMBL" id="CP097502">
    <property type="protein sequence ID" value="URD74973.1"/>
    <property type="molecule type" value="Genomic_DNA"/>
</dbReference>
<dbReference type="Proteomes" id="UP001055439">
    <property type="component" value="Chromosome 1"/>
</dbReference>
<dbReference type="AlphaFoldDB" id="A0A9E7EFI5"/>
<sequence>MDPFMLCGVELSKSEVLFYFANSMLSVDSNFCGFQSFAGVFRESRYPYSSRDRHNPHSVSRFWSTRSHQH</sequence>
<gene>
    <name evidence="2" type="ORF">MUK42_37672</name>
</gene>
<proteinExistence type="predicted"/>
<evidence type="ECO:0000313" key="3">
    <source>
        <dbReference type="Proteomes" id="UP001055439"/>
    </source>
</evidence>
<evidence type="ECO:0000313" key="2">
    <source>
        <dbReference type="EMBL" id="URD74973.1"/>
    </source>
</evidence>
<name>A0A9E7EFI5_9LILI</name>
<feature type="compositionally biased region" description="Polar residues" evidence="1">
    <location>
        <begin position="57"/>
        <end position="70"/>
    </location>
</feature>
<accession>A0A9E7EFI5</accession>
<reference evidence="2" key="1">
    <citation type="submission" date="2022-05" db="EMBL/GenBank/DDBJ databases">
        <title>The Musa troglodytarum L. genome provides insights into the mechanism of non-climacteric behaviour and enrichment of carotenoids.</title>
        <authorList>
            <person name="Wang J."/>
        </authorList>
    </citation>
    <scope>NUCLEOTIDE SEQUENCE</scope>
    <source>
        <tissue evidence="2">Leaf</tissue>
    </source>
</reference>
<organism evidence="2 3">
    <name type="scientific">Musa troglodytarum</name>
    <name type="common">fe'i banana</name>
    <dbReference type="NCBI Taxonomy" id="320322"/>
    <lineage>
        <taxon>Eukaryota</taxon>
        <taxon>Viridiplantae</taxon>
        <taxon>Streptophyta</taxon>
        <taxon>Embryophyta</taxon>
        <taxon>Tracheophyta</taxon>
        <taxon>Spermatophyta</taxon>
        <taxon>Magnoliopsida</taxon>
        <taxon>Liliopsida</taxon>
        <taxon>Zingiberales</taxon>
        <taxon>Musaceae</taxon>
        <taxon>Musa</taxon>
    </lineage>
</organism>